<accession>A0A3G6LZT4</accession>
<reference evidence="3 4" key="1">
    <citation type="submission" date="2018-06" db="EMBL/GenBank/DDBJ databases">
        <authorList>
            <consortium name="Pathogen Informatics"/>
            <person name="Doyle S."/>
        </authorList>
    </citation>
    <scope>NUCLEOTIDE SEQUENCE [LARGE SCALE GENOMIC DNA]</scope>
    <source>
        <strain evidence="3 4">NCTC13533</strain>
    </source>
</reference>
<evidence type="ECO:0008006" key="6">
    <source>
        <dbReference type="Google" id="ProtNLM"/>
    </source>
</evidence>
<evidence type="ECO:0000313" key="3">
    <source>
        <dbReference type="EMBL" id="STC93318.1"/>
    </source>
</evidence>
<proteinExistence type="predicted"/>
<keyword evidence="5" id="KW-1185">Reference proteome</keyword>
<dbReference type="EMBL" id="CP033920">
    <property type="protein sequence ID" value="AZA48834.1"/>
    <property type="molecule type" value="Genomic_DNA"/>
</dbReference>
<feature type="transmembrane region" description="Helical" evidence="1">
    <location>
        <begin position="300"/>
        <end position="317"/>
    </location>
</feature>
<protein>
    <recommendedName>
        <fullName evidence="6">EpsG family protein</fullName>
    </recommendedName>
</protein>
<feature type="transmembrane region" description="Helical" evidence="1">
    <location>
        <begin position="273"/>
        <end position="294"/>
    </location>
</feature>
<keyword evidence="1" id="KW-0472">Membrane</keyword>
<evidence type="ECO:0000313" key="2">
    <source>
        <dbReference type="EMBL" id="AZA48834.1"/>
    </source>
</evidence>
<name>A0A376DPK3_CHRCU</name>
<gene>
    <name evidence="2" type="ORF">EG346_11900</name>
    <name evidence="3" type="ORF">NCTC13533_00796</name>
</gene>
<organism evidence="3 4">
    <name type="scientific">Chryseobacterium carnipullorum</name>
    <dbReference type="NCBI Taxonomy" id="1124835"/>
    <lineage>
        <taxon>Bacteria</taxon>
        <taxon>Pseudomonadati</taxon>
        <taxon>Bacteroidota</taxon>
        <taxon>Flavobacteriia</taxon>
        <taxon>Flavobacteriales</taxon>
        <taxon>Weeksellaceae</taxon>
        <taxon>Chryseobacterium group</taxon>
        <taxon>Chryseobacterium</taxon>
    </lineage>
</organism>
<feature type="transmembrane region" description="Helical" evidence="1">
    <location>
        <begin position="112"/>
        <end position="132"/>
    </location>
</feature>
<reference evidence="2" key="2">
    <citation type="submission" date="2018-11" db="EMBL/GenBank/DDBJ databases">
        <title>Proposal to divide the Flavobacteriaceae and reorganize its genera based on Amino Acid Identity values calculated from whole genome sequences.</title>
        <authorList>
            <person name="Nicholson A.C."/>
            <person name="Gulvik C.A."/>
            <person name="Whitney A.M."/>
            <person name="Humrighouse B.W."/>
            <person name="Bell M."/>
            <person name="Holmes B."/>
            <person name="Steigerwalt A."/>
            <person name="Villarma A."/>
            <person name="Sheth M."/>
            <person name="Batra D."/>
            <person name="Pryor J."/>
            <person name="Bernardet J.-F."/>
            <person name="Hugo C."/>
            <person name="Kampfer P."/>
            <person name="Newman J."/>
            <person name="Mcquiston J.R."/>
        </authorList>
    </citation>
    <scope>NUCLEOTIDE SEQUENCE [LARGE SCALE GENOMIC DNA]</scope>
    <source>
        <strain evidence="2">G0188</strain>
    </source>
</reference>
<keyword evidence="1" id="KW-0812">Transmembrane</keyword>
<dbReference type="EMBL" id="UFVQ01000003">
    <property type="protein sequence ID" value="STC93318.1"/>
    <property type="molecule type" value="Genomic_DNA"/>
</dbReference>
<evidence type="ECO:0000313" key="5">
    <source>
        <dbReference type="Proteomes" id="UP000273270"/>
    </source>
</evidence>
<dbReference type="KEGG" id="ccau:EG346_11900"/>
<feature type="transmembrane region" description="Helical" evidence="1">
    <location>
        <begin position="84"/>
        <end position="105"/>
    </location>
</feature>
<feature type="transmembrane region" description="Helical" evidence="1">
    <location>
        <begin position="244"/>
        <end position="266"/>
    </location>
</feature>
<evidence type="ECO:0000256" key="1">
    <source>
        <dbReference type="SAM" id="Phobius"/>
    </source>
</evidence>
<accession>A0A376DPK3</accession>
<dbReference type="Proteomes" id="UP000255224">
    <property type="component" value="Unassembled WGS sequence"/>
</dbReference>
<dbReference type="Proteomes" id="UP000273270">
    <property type="component" value="Chromosome"/>
</dbReference>
<reference evidence="5" key="3">
    <citation type="submission" date="2018-11" db="EMBL/GenBank/DDBJ databases">
        <title>Proposal to divide the Flavobacteriaceae and reorganize its genera based on Amino Acid Identity values calculated from whole genome sequences.</title>
        <authorList>
            <person name="Nicholson A.C."/>
            <person name="Gulvik C.A."/>
            <person name="Whitney A.M."/>
            <person name="Humrighouse B.W."/>
            <person name="Bell M."/>
            <person name="Holmes B."/>
            <person name="Steigerwalt A.G."/>
            <person name="Villarma A."/>
            <person name="Sheth M."/>
            <person name="Batra D."/>
            <person name="Pryor J."/>
            <person name="Bernardet J.-F."/>
            <person name="Hugo C."/>
            <person name="Kampfer P."/>
            <person name="Newman J."/>
            <person name="McQuiston J.R."/>
        </authorList>
    </citation>
    <scope>NUCLEOTIDE SEQUENCE [LARGE SCALE GENOMIC DNA]</scope>
    <source>
        <strain evidence="5">G0188</strain>
    </source>
</reference>
<dbReference type="Pfam" id="PF14897">
    <property type="entry name" value="EpsG"/>
    <property type="match status" value="1"/>
</dbReference>
<feature type="transmembrane region" description="Helical" evidence="1">
    <location>
        <begin position="187"/>
        <end position="207"/>
    </location>
</feature>
<dbReference type="OrthoDB" id="9968803at2"/>
<keyword evidence="1" id="KW-1133">Transmembrane helix</keyword>
<sequence>MENIKSKKIYNILLYLIPGLFALASVVIVNPPPIFDDLYRFYYFYNKFQGMTIIEFWNFLKNLSDYIIQIYIYVFSKVGIPVNFLLGAITYSTVFIILKVSYLILDRTCKNMIIVPIFIASAISVSGLLSGVRNLHSIALLYGAIYLLVNHKYFKSGFIFLGSMLVHFSSIFYLPCLALLKLKLKKIHLLWLISFVGFILPVIYLPFQNETFTNFSSIPIIGKLQFYTFQKDYYFKLTLNNIKIILVSVYKFSWYLFTLAFLFFQWKNKKDDVWLKILFILSALMNFTFIYLTFFERVSFFVKILFVICLLQENMISFKIKKRIFIYFLILFFFQVFLYIEGLYDFI</sequence>
<feature type="transmembrane region" description="Helical" evidence="1">
    <location>
        <begin position="158"/>
        <end position="180"/>
    </location>
</feature>
<dbReference type="RefSeq" id="WP_123878823.1">
    <property type="nucleotide sequence ID" value="NZ_CP033920.1"/>
</dbReference>
<dbReference type="InterPro" id="IPR049458">
    <property type="entry name" value="EpsG-like"/>
</dbReference>
<feature type="transmembrane region" description="Helical" evidence="1">
    <location>
        <begin position="324"/>
        <end position="344"/>
    </location>
</feature>
<evidence type="ECO:0000313" key="4">
    <source>
        <dbReference type="Proteomes" id="UP000255224"/>
    </source>
</evidence>
<feature type="transmembrane region" description="Helical" evidence="1">
    <location>
        <begin position="12"/>
        <end position="29"/>
    </location>
</feature>
<dbReference type="AlphaFoldDB" id="A0A376DPK3"/>